<sequence>MSDRPYDKFNNDTYVEVLSLDPASDVEAHMFRDPNGHCIGPGRVRGSFSVETRTKAANSVLQFPSAGESGLVSMKKSIKLWLPMPMSLVRRYARKPEGLTYGQSAPVFFDSKLERFVVLMDKRFLRDISASELDLFKQKNKGKFKEYQHVGKTPGLACTYLGLLYESISAIREDADDSPLQVINKSYKQYNLRIEDGEKVILLKVAQDERSGSLLVGHNFGANLLSRIVRHQFEFEFTIAYRFDSTCYLVSEAGEIIQEGSFHLDKRRDQDDTIKGFAAIGKVTGNFALLVLPYTDEQFGLLTRLHARMHELSADIMALVRLHQKPAEKLDSQIDPTAGSLPWIKPLLIDHEAADE</sequence>
<dbReference type="GeneID" id="39474708"/>
<gene>
    <name evidence="1" type="ORF">PLA107_032390</name>
</gene>
<name>A0AAD0PWC6_PSEAV</name>
<organism evidence="1 2">
    <name type="scientific">Pseudomonas amygdali pv. lachrymans str. M301315</name>
    <dbReference type="NCBI Taxonomy" id="629260"/>
    <lineage>
        <taxon>Bacteria</taxon>
        <taxon>Pseudomonadati</taxon>
        <taxon>Pseudomonadota</taxon>
        <taxon>Gammaproteobacteria</taxon>
        <taxon>Pseudomonadales</taxon>
        <taxon>Pseudomonadaceae</taxon>
        <taxon>Pseudomonas</taxon>
        <taxon>Pseudomonas amygdali</taxon>
    </lineage>
</organism>
<dbReference type="Proteomes" id="UP000006426">
    <property type="component" value="Plasmid pmppla107"/>
</dbReference>
<keyword evidence="1" id="KW-0614">Plasmid</keyword>
<evidence type="ECO:0000313" key="1">
    <source>
        <dbReference type="EMBL" id="AXH59926.1"/>
    </source>
</evidence>
<geneLocation type="plasmid" evidence="2">
    <name>pmppla107</name>
</geneLocation>
<dbReference type="EMBL" id="CP031226">
    <property type="protein sequence ID" value="AXH59926.1"/>
    <property type="molecule type" value="Genomic_DNA"/>
</dbReference>
<evidence type="ECO:0000313" key="2">
    <source>
        <dbReference type="Proteomes" id="UP000006426"/>
    </source>
</evidence>
<protein>
    <submittedName>
        <fullName evidence="1">Uncharacterized protein</fullName>
    </submittedName>
</protein>
<dbReference type="RefSeq" id="WP_005741759.1">
    <property type="nucleotide sequence ID" value="NZ_CP031226.1"/>
</dbReference>
<proteinExistence type="predicted"/>
<accession>A0AAD0PWC6</accession>
<dbReference type="AlphaFoldDB" id="A0AAD0PWC6"/>
<reference evidence="1 2" key="1">
    <citation type="journal article" date="2011" name="PLoS Pathog.">
        <title>Dynamic evolution of pathogenicity revealed by sequencing and comparative genomics of 19 Pseudomonas syringae isolates.</title>
        <authorList>
            <person name="Baltrus D.A."/>
            <person name="Nishimura M.T."/>
            <person name="Romanchuk A."/>
            <person name="Chang J.H."/>
            <person name="Mukhtar M.S."/>
            <person name="Cherkis K."/>
            <person name="Roach J."/>
            <person name="Grant S.R."/>
            <person name="Jones C.D."/>
            <person name="Dangl J.L."/>
        </authorList>
    </citation>
    <scope>NUCLEOTIDE SEQUENCE [LARGE SCALE GENOMIC DNA]</scope>
    <source>
        <strain evidence="1 2">M301315</strain>
    </source>
</reference>